<dbReference type="InterPro" id="IPR042095">
    <property type="entry name" value="SUMF_sf"/>
</dbReference>
<dbReference type="PANTHER" id="PTHR23150:SF19">
    <property type="entry name" value="FORMYLGLYCINE-GENERATING ENZYME"/>
    <property type="match status" value="1"/>
</dbReference>
<comment type="caution">
    <text evidence="2">The sequence shown here is derived from an EMBL/GenBank/DDBJ whole genome shotgun (WGS) entry which is preliminary data.</text>
</comment>
<feature type="domain" description="Sulfatase-modifying factor enzyme-like" evidence="1">
    <location>
        <begin position="1"/>
        <end position="279"/>
    </location>
</feature>
<evidence type="ECO:0000259" key="1">
    <source>
        <dbReference type="Pfam" id="PF03781"/>
    </source>
</evidence>
<sequence>MISLTGGTFLMGTDGKEGFPIDKEGPRQIVNLEPFSIAPYPVTNEDFLHFYLATGYITDAERFGSSNVFHLLLESEYKPLSSAIDWWYEVPDANWRCPEGKGSSIKDRMDHPVVHVSWNDAMAYCKWADVRLPTEAEWEYAAKGGQDTLFPWGNELVQNGVYRANTWQGEFPVFNTLEDGYLGTAPVRTYEPNNYGIYQMIGNVWEWCLNPGRISLSEFTHKKSDIFVKENVTPSAESYALKGGSFLCHASYCQRYRIAGRNANTAHSSSSNTGFRVVKS</sequence>
<dbReference type="SUPFAM" id="SSF56436">
    <property type="entry name" value="C-type lectin-like"/>
    <property type="match status" value="1"/>
</dbReference>
<dbReference type="GO" id="GO:0120147">
    <property type="term" value="F:formylglycine-generating oxidase activity"/>
    <property type="evidence" value="ECO:0007669"/>
    <property type="project" value="TreeGrafter"/>
</dbReference>
<dbReference type="RefSeq" id="WP_133429993.1">
    <property type="nucleotide sequence ID" value="NZ_BMCC01000003.1"/>
</dbReference>
<dbReference type="Pfam" id="PF03781">
    <property type="entry name" value="FGE-sulfatase"/>
    <property type="match status" value="1"/>
</dbReference>
<proteinExistence type="predicted"/>
<reference evidence="2 3" key="1">
    <citation type="submission" date="2019-01" db="EMBL/GenBank/DDBJ databases">
        <title>Draft genome sequences of the type strains of six Macrococcus species.</title>
        <authorList>
            <person name="Mazhar S."/>
            <person name="Altermann E."/>
            <person name="Hill C."/>
            <person name="Mcauliffe O."/>
        </authorList>
    </citation>
    <scope>NUCLEOTIDE SEQUENCE [LARGE SCALE GENOMIC DNA]</scope>
    <source>
        <strain evidence="2 3">CCM4809</strain>
    </source>
</reference>
<dbReference type="Gene3D" id="3.90.1580.10">
    <property type="entry name" value="paralog of FGE (formylglycine-generating enzyme)"/>
    <property type="match status" value="1"/>
</dbReference>
<name>A0A4R6BK16_9STAP</name>
<evidence type="ECO:0000313" key="2">
    <source>
        <dbReference type="EMBL" id="TDM01980.1"/>
    </source>
</evidence>
<dbReference type="InterPro" id="IPR005532">
    <property type="entry name" value="SUMF_dom"/>
</dbReference>
<protein>
    <submittedName>
        <fullName evidence="2">Formylglycine-generating enzyme family protein</fullName>
    </submittedName>
</protein>
<dbReference type="InterPro" id="IPR016187">
    <property type="entry name" value="CTDL_fold"/>
</dbReference>
<keyword evidence="3" id="KW-1185">Reference proteome</keyword>
<dbReference type="AlphaFoldDB" id="A0A4R6BK16"/>
<evidence type="ECO:0000313" key="3">
    <source>
        <dbReference type="Proteomes" id="UP000295328"/>
    </source>
</evidence>
<dbReference type="EMBL" id="SCWE01000002">
    <property type="protein sequence ID" value="TDM01980.1"/>
    <property type="molecule type" value="Genomic_DNA"/>
</dbReference>
<organism evidence="2 3">
    <name type="scientific">Macrococcus hajekii</name>
    <dbReference type="NCBI Taxonomy" id="198482"/>
    <lineage>
        <taxon>Bacteria</taxon>
        <taxon>Bacillati</taxon>
        <taxon>Bacillota</taxon>
        <taxon>Bacilli</taxon>
        <taxon>Bacillales</taxon>
        <taxon>Staphylococcaceae</taxon>
        <taxon>Macrococcus</taxon>
    </lineage>
</organism>
<accession>A0A4R6BK16</accession>
<dbReference type="InterPro" id="IPR051043">
    <property type="entry name" value="Sulfatase_Mod_Factor_Kinase"/>
</dbReference>
<dbReference type="PANTHER" id="PTHR23150">
    <property type="entry name" value="SULFATASE MODIFYING FACTOR 1, 2"/>
    <property type="match status" value="1"/>
</dbReference>
<gene>
    <name evidence="2" type="ORF">ERX37_07165</name>
</gene>
<dbReference type="Proteomes" id="UP000295328">
    <property type="component" value="Unassembled WGS sequence"/>
</dbReference>
<dbReference type="OrthoDB" id="9768004at2"/>